<comment type="caution">
    <text evidence="1">The sequence shown here is derived from an EMBL/GenBank/DDBJ whole genome shotgun (WGS) entry which is preliminary data.</text>
</comment>
<reference evidence="1" key="1">
    <citation type="submission" date="2021-05" db="EMBL/GenBank/DDBJ databases">
        <authorList>
            <person name="Pan Q."/>
            <person name="Jouanno E."/>
            <person name="Zahm M."/>
            <person name="Klopp C."/>
            <person name="Cabau C."/>
            <person name="Louis A."/>
            <person name="Berthelot C."/>
            <person name="Parey E."/>
            <person name="Roest Crollius H."/>
            <person name="Montfort J."/>
            <person name="Robinson-Rechavi M."/>
            <person name="Bouchez O."/>
            <person name="Lampietro C."/>
            <person name="Lopez Roques C."/>
            <person name="Donnadieu C."/>
            <person name="Postlethwait J."/>
            <person name="Bobe J."/>
            <person name="Dillon D."/>
            <person name="Chandos A."/>
            <person name="von Hippel F."/>
            <person name="Guiguen Y."/>
        </authorList>
    </citation>
    <scope>NUCLEOTIDE SEQUENCE</scope>
    <source>
        <strain evidence="1">YG-Jan2019</strain>
    </source>
</reference>
<sequence length="1706" mass="189483">MSAPLGPRAPGAPPLGGASPPGGALPDLPDLSHLTEDERRIILGVMDRQKKEEEKEQSMLKVKEEQKPQPAQWFSPFSGITELVNNVLQPQEKSQNEMEPVTEAETKLHQQFESYKDQVKKMGDDTTQPAAVQKNPNDSPTCGICHKTKFADGCGHACSYCQTKFCARCGGRVSLRSNKVMWVCNLCRKQQEILTKSGAWFYSGAAGPRGVSESFRGRRHEEAPQEKKAKLQQDLLYQRPTGDVLTGRSRAPGLPRQGSLNNGSGLRHSGPGQDTDRSVLSHFNEAFTPPQNILHTELLEQVLGNSGKRSPSASRDPNQRYEQQEELVQYAPGDGTMPRSPSDYGDGDPRRGVPRRYRNADAARGDYRGGRTRWHSQEDGPLDQDGPYLLDGPPSEYELQQQRQEEYQTRYRSDPNLARYPIKPQPYEEQMRMHAEVGRARHERRHSDVSLAYTEQDESQGPIRLSRQHLTERQPPMAGHRSYSMDRSSPGPGGHHRSSCSPPTPHRSPVLGDRSGDGRRGLGEPIGFRGMQHDYLDPSSAVRKTKREKMDTMLRNDSLSSDQSESIRPPPPKPHKTKKGVKMRQVSLSSSEEELATTPEYTSCDDVEIESESVSEKGHSQRGKRKTIERAFLPDSPHNTLSEGQKKTVRFGCRSVEEDAEWCEPQVKDSGVDTCSSTTLNEDNQHSHSEKHPVTWQPSKDGDRLIGRILLNKRMKDGTVPRDSGALLGLKVVGGKMTESGRLCAFITKVRRGSLADTVGHLRPGDQVLEWNGRFLQGATFKEVYNIILESKPEPQVELVVSRPIGDIPRIPDSTHAQLESSSSSFESQKMDRPSISVTSPMSPGMLRDAPQYLSGQLSVKLWYDKVGHQLIVTILGAKDLPSREDGRPRNPYVKIYFLPDRSDKSKRRTKTIKKSLEPKWNQTFMYSPVHRREFRERMLEITLWDQARVREEESEFLGEILIELETALLDDEPHWYKLQTHDVSSMPLPNASPNTQRRQLHGESPQRRLPIQNQGPHLYNSGSQRISDSEISDYDCEDGVGVVSDYRQNGRDLHSSTLSVPEQAMSSNHCSRSGDVNRTRSRSPSVPPPQSGGLDPGYDIDPISSQYSSSSRVDQRSVSDGHYSPDRNHGAVDRHEYHSRSRSADQRPALERTTTATTTRSRSTERPDSALMRSMPSLPSGRSAPSSPALTRANPHSGSAQTSPTSTPMSDRRGGRQLPQLPPVGTKGRSAMDVEERTRQMKMKMNKLKQGTGSDSRLEEDYPKRGSDNLSAKSSDSDVSDVSAVSRTSSASRFSSTSYMSVQSERPRGNKKISYSKSTNQSREGDEHLGEVLEEEEVGGEEMAGRDGDTQIVQDRLREGEDEEAEVEGCERRNIVVTQKSQEEMDEEEMLQRRFSETELRQMGTSSGSVNMTKSTSIGGDMYNLEKTDGSQSDTGVGMVGGDGDKKRRSSIGAKMAAVVGLSRKSRSTSQLSQTAGGKKLRSTIQRSTETGLAVEMRSRMTRQASRESTDGSMNSYSSEGNLIFPGVRLSSDAQFSDFLDGLGPAQLVGRQTLATPPMGDIQIGIVDKKGALEVEVIRARGLVGKPGSKSLPAPYVKVYLLENGACIAKKKTKVARKTLDPLYQQQLPFEEAPGGKVLQIIVWGDYGRMDHKSFMGAVQILLDELDLSNMVIGWFKLFPPSSLVDPTLAPLTRRASQSSLDSRS</sequence>
<evidence type="ECO:0000313" key="2">
    <source>
        <dbReference type="Proteomes" id="UP001157502"/>
    </source>
</evidence>
<accession>A0ACC2F2R2</accession>
<name>A0ACC2F2R2_DALPE</name>
<organism evidence="1 2">
    <name type="scientific">Dallia pectoralis</name>
    <name type="common">Alaska blackfish</name>
    <dbReference type="NCBI Taxonomy" id="75939"/>
    <lineage>
        <taxon>Eukaryota</taxon>
        <taxon>Metazoa</taxon>
        <taxon>Chordata</taxon>
        <taxon>Craniata</taxon>
        <taxon>Vertebrata</taxon>
        <taxon>Euteleostomi</taxon>
        <taxon>Actinopterygii</taxon>
        <taxon>Neopterygii</taxon>
        <taxon>Teleostei</taxon>
        <taxon>Protacanthopterygii</taxon>
        <taxon>Esociformes</taxon>
        <taxon>Umbridae</taxon>
        <taxon>Dallia</taxon>
    </lineage>
</organism>
<evidence type="ECO:0000313" key="1">
    <source>
        <dbReference type="EMBL" id="KAJ7985607.1"/>
    </source>
</evidence>
<protein>
    <submittedName>
        <fullName evidence="1">Uncharacterized protein</fullName>
    </submittedName>
</protein>
<gene>
    <name evidence="1" type="ORF">DPEC_G00353820</name>
</gene>
<dbReference type="Proteomes" id="UP001157502">
    <property type="component" value="Chromosome 36"/>
</dbReference>
<keyword evidence="2" id="KW-1185">Reference proteome</keyword>
<dbReference type="EMBL" id="CM055763">
    <property type="protein sequence ID" value="KAJ7985607.1"/>
    <property type="molecule type" value="Genomic_DNA"/>
</dbReference>
<proteinExistence type="predicted"/>